<dbReference type="NCBIfam" id="NF007866">
    <property type="entry name" value="PRK10577.1-2"/>
    <property type="match status" value="1"/>
</dbReference>
<keyword evidence="6 8" id="KW-1133">Transmembrane helix</keyword>
<feature type="transmembrane region" description="Helical" evidence="8">
    <location>
        <begin position="284"/>
        <end position="306"/>
    </location>
</feature>
<keyword evidence="4" id="KW-1003">Cell membrane</keyword>
<feature type="transmembrane region" description="Helical" evidence="8">
    <location>
        <begin position="645"/>
        <end position="661"/>
    </location>
</feature>
<evidence type="ECO:0000256" key="1">
    <source>
        <dbReference type="ARBA" id="ARBA00004651"/>
    </source>
</evidence>
<accession>A0A6I6D2Q6</accession>
<feature type="transmembrane region" description="Helical" evidence="8">
    <location>
        <begin position="359"/>
        <end position="380"/>
    </location>
</feature>
<evidence type="ECO:0000256" key="5">
    <source>
        <dbReference type="ARBA" id="ARBA00022692"/>
    </source>
</evidence>
<feature type="transmembrane region" description="Helical" evidence="8">
    <location>
        <begin position="64"/>
        <end position="85"/>
    </location>
</feature>
<evidence type="ECO:0000256" key="3">
    <source>
        <dbReference type="ARBA" id="ARBA00022448"/>
    </source>
</evidence>
<feature type="transmembrane region" description="Helical" evidence="8">
    <location>
        <begin position="430"/>
        <end position="448"/>
    </location>
</feature>
<reference evidence="9 10" key="1">
    <citation type="submission" date="2019-11" db="EMBL/GenBank/DDBJ databases">
        <authorList>
            <person name="Zhang J."/>
            <person name="Sun C."/>
        </authorList>
    </citation>
    <scope>NUCLEOTIDE SEQUENCE [LARGE SCALE GENOMIC DNA]</scope>
    <source>
        <strain evidence="10">sp2</strain>
    </source>
</reference>
<dbReference type="InterPro" id="IPR037294">
    <property type="entry name" value="ABC_BtuC-like"/>
</dbReference>
<dbReference type="GO" id="GO:0022857">
    <property type="term" value="F:transmembrane transporter activity"/>
    <property type="evidence" value="ECO:0007669"/>
    <property type="project" value="InterPro"/>
</dbReference>
<evidence type="ECO:0000256" key="7">
    <source>
        <dbReference type="ARBA" id="ARBA00023136"/>
    </source>
</evidence>
<evidence type="ECO:0000313" key="9">
    <source>
        <dbReference type="EMBL" id="QGT78203.1"/>
    </source>
</evidence>
<evidence type="ECO:0000256" key="2">
    <source>
        <dbReference type="ARBA" id="ARBA00007935"/>
    </source>
</evidence>
<feature type="transmembrane region" description="Helical" evidence="8">
    <location>
        <begin position="523"/>
        <end position="547"/>
    </location>
</feature>
<organism evidence="9 10">
    <name type="scientific">Guyparkeria halophila</name>
    <dbReference type="NCBI Taxonomy" id="47960"/>
    <lineage>
        <taxon>Bacteria</taxon>
        <taxon>Pseudomonadati</taxon>
        <taxon>Pseudomonadota</taxon>
        <taxon>Gammaproteobacteria</taxon>
        <taxon>Chromatiales</taxon>
        <taxon>Thioalkalibacteraceae</taxon>
        <taxon>Guyparkeria</taxon>
    </lineage>
</organism>
<keyword evidence="3" id="KW-0813">Transport</keyword>
<feature type="transmembrane region" description="Helical" evidence="8">
    <location>
        <begin position="400"/>
        <end position="418"/>
    </location>
</feature>
<dbReference type="PANTHER" id="PTHR30472:SF37">
    <property type="entry name" value="FE(3+) DICITRATE TRANSPORT SYSTEM PERMEASE PROTEIN FECD-RELATED"/>
    <property type="match status" value="1"/>
</dbReference>
<name>A0A6I6D2Q6_9GAMM</name>
<dbReference type="Proteomes" id="UP000427716">
    <property type="component" value="Chromosome"/>
</dbReference>
<feature type="transmembrane region" description="Helical" evidence="8">
    <location>
        <begin position="97"/>
        <end position="120"/>
    </location>
</feature>
<feature type="transmembrane region" description="Helical" evidence="8">
    <location>
        <begin position="12"/>
        <end position="32"/>
    </location>
</feature>
<evidence type="ECO:0000313" key="10">
    <source>
        <dbReference type="Proteomes" id="UP000427716"/>
    </source>
</evidence>
<feature type="transmembrane region" description="Helical" evidence="8">
    <location>
        <begin position="151"/>
        <end position="174"/>
    </location>
</feature>
<sequence length="664" mass="69115">MRTEVPARSVAAPLGVTAGLFAVLVGLAVWQLQQQTGGFAWSSWWPDLGGASVSAADWALALGWWPRLITALIAGAGLALAGVLMQQVLRNPLASPTTLGVAGGANLALMAATLFAPALMGWGAEWVALAGGGLAMGLVFLLSWRRGLAPLVVVLAGLVVNLYLGALAMALLLFNQETLQGLLIWGAGSLAQDGWHDAAFLLPRLAIALVIAWLLLRPLRLLELDDASGRALGVNLAFLRLAALGLAVFLTAVTVSVVGLIGFIGLAAPNIARLLGAHRLASRVVWSMLIGALLLAVTDLSLQHLAAWLPTMIPTGAMTAALGAPLLLWLIPRLRLASRTPPETLASGWPRADRPARRLLLMALLMPLVAAVSLLSGHLANGWSWISGAWTVWEWRLPRLLAAAGAGLLLAVAGTLLQRLSGNPMASPEVLGISGGVSIFLLLGIVWMPAASTSMLAALGVGGALAALALLIVLNRRSGFLPERLLLTGVAIMALAEAVRALVLAGSDPRGQQIVAWLSGSTYYVGLEQALLIVALAGVALVVALLLSRWLEIFPLGAAVSRAVGVRVTGGRLAVLVLAAVMTAAATLVIGPLSFIGLLAPHMARLLGLSRARDHLLGAALIGMGLMVLADWIGRQILFPHEIPAGLVASLIGGTYFLWALRRF</sequence>
<feature type="transmembrane region" description="Helical" evidence="8">
    <location>
        <begin position="126"/>
        <end position="144"/>
    </location>
</feature>
<dbReference type="PANTHER" id="PTHR30472">
    <property type="entry name" value="FERRIC ENTEROBACTIN TRANSPORT SYSTEM PERMEASE PROTEIN"/>
    <property type="match status" value="1"/>
</dbReference>
<feature type="transmembrane region" description="Helical" evidence="8">
    <location>
        <begin position="573"/>
        <end position="596"/>
    </location>
</feature>
<feature type="transmembrane region" description="Helical" evidence="8">
    <location>
        <begin position="312"/>
        <end position="331"/>
    </location>
</feature>
<keyword evidence="7 8" id="KW-0472">Membrane</keyword>
<evidence type="ECO:0000256" key="4">
    <source>
        <dbReference type="ARBA" id="ARBA00022475"/>
    </source>
</evidence>
<dbReference type="Gene3D" id="1.10.3470.10">
    <property type="entry name" value="ABC transporter involved in vitamin B12 uptake, BtuC"/>
    <property type="match status" value="2"/>
</dbReference>
<gene>
    <name evidence="9" type="primary">fhuB</name>
    <name evidence="9" type="ORF">GM160_04415</name>
</gene>
<evidence type="ECO:0000256" key="6">
    <source>
        <dbReference type="ARBA" id="ARBA00022989"/>
    </source>
</evidence>
<protein>
    <submittedName>
        <fullName evidence="9">Fe(3+)-hydroxamate ABC transporter permease FhuB</fullName>
    </submittedName>
</protein>
<feature type="transmembrane region" description="Helical" evidence="8">
    <location>
        <begin position="255"/>
        <end position="272"/>
    </location>
</feature>
<comment type="similarity">
    <text evidence="2">Belongs to the binding-protein-dependent transport system permease family. FecCD subfamily.</text>
</comment>
<dbReference type="GO" id="GO:0005886">
    <property type="term" value="C:plasma membrane"/>
    <property type="evidence" value="ECO:0007669"/>
    <property type="project" value="UniProtKB-SubCell"/>
</dbReference>
<dbReference type="Pfam" id="PF01032">
    <property type="entry name" value="FecCD"/>
    <property type="match status" value="2"/>
</dbReference>
<proteinExistence type="inferred from homology"/>
<evidence type="ECO:0000256" key="8">
    <source>
        <dbReference type="SAM" id="Phobius"/>
    </source>
</evidence>
<dbReference type="KEGG" id="ghl:GM160_04415"/>
<comment type="subcellular location">
    <subcellularLocation>
        <location evidence="1">Cell membrane</location>
        <topology evidence="1">Multi-pass membrane protein</topology>
    </subcellularLocation>
</comment>
<dbReference type="CDD" id="cd06550">
    <property type="entry name" value="TM_ABC_iron-siderophores_like"/>
    <property type="match status" value="2"/>
</dbReference>
<dbReference type="SUPFAM" id="SSF81345">
    <property type="entry name" value="ABC transporter involved in vitamin B12 uptake, BtuC"/>
    <property type="match status" value="2"/>
</dbReference>
<dbReference type="InterPro" id="IPR000522">
    <property type="entry name" value="ABC_transptr_permease_BtuC"/>
</dbReference>
<dbReference type="AlphaFoldDB" id="A0A6I6D2Q6"/>
<keyword evidence="5 8" id="KW-0812">Transmembrane</keyword>
<dbReference type="RefSeq" id="WP_156573486.1">
    <property type="nucleotide sequence ID" value="NZ_CP046415.1"/>
</dbReference>
<dbReference type="EMBL" id="CP046415">
    <property type="protein sequence ID" value="QGT78203.1"/>
    <property type="molecule type" value="Genomic_DNA"/>
</dbReference>
<feature type="transmembrane region" description="Helical" evidence="8">
    <location>
        <begin position="616"/>
        <end position="633"/>
    </location>
</feature>
<keyword evidence="10" id="KW-1185">Reference proteome</keyword>
<dbReference type="GO" id="GO:0033214">
    <property type="term" value="P:siderophore-iron import into cell"/>
    <property type="evidence" value="ECO:0007669"/>
    <property type="project" value="TreeGrafter"/>
</dbReference>
<feature type="transmembrane region" description="Helical" evidence="8">
    <location>
        <begin position="454"/>
        <end position="473"/>
    </location>
</feature>